<dbReference type="GO" id="GO:0000103">
    <property type="term" value="P:sulfate assimilation"/>
    <property type="evidence" value="ECO:0007669"/>
    <property type="project" value="TreeGrafter"/>
</dbReference>
<feature type="compositionally biased region" description="Basic and acidic residues" evidence="7">
    <location>
        <begin position="1"/>
        <end position="11"/>
    </location>
</feature>
<dbReference type="Gene3D" id="3.30.540.10">
    <property type="entry name" value="Fructose-1,6-Bisphosphatase, subunit A, domain 1"/>
    <property type="match status" value="1"/>
</dbReference>
<feature type="binding site" evidence="6">
    <location>
        <position position="110"/>
    </location>
    <ligand>
        <name>Mg(2+)</name>
        <dbReference type="ChEBI" id="CHEBI:18420"/>
        <label>1</label>
        <note>catalytic</note>
    </ligand>
</feature>
<evidence type="ECO:0000256" key="7">
    <source>
        <dbReference type="SAM" id="MobiDB-lite"/>
    </source>
</evidence>
<dbReference type="CDD" id="cd01638">
    <property type="entry name" value="CysQ"/>
    <property type="match status" value="1"/>
</dbReference>
<dbReference type="OrthoDB" id="9772456at2"/>
<name>A0A4Q7ZJ83_9ACTN</name>
<keyword evidence="2 6" id="KW-0479">Metal-binding</keyword>
<evidence type="ECO:0000256" key="1">
    <source>
        <dbReference type="ARBA" id="ARBA00001625"/>
    </source>
</evidence>
<dbReference type="GO" id="GO:0050427">
    <property type="term" value="P:3'-phosphoadenosine 5'-phosphosulfate metabolic process"/>
    <property type="evidence" value="ECO:0007669"/>
    <property type="project" value="TreeGrafter"/>
</dbReference>
<dbReference type="GO" id="GO:0008441">
    <property type="term" value="F:3'(2'),5'-bisphosphate nucleotidase activity"/>
    <property type="evidence" value="ECO:0007669"/>
    <property type="project" value="UniProtKB-EC"/>
</dbReference>
<evidence type="ECO:0000256" key="5">
    <source>
        <dbReference type="ARBA" id="ARBA00042530"/>
    </source>
</evidence>
<dbReference type="Gene3D" id="3.40.190.80">
    <property type="match status" value="1"/>
</dbReference>
<reference evidence="8 9" key="1">
    <citation type="submission" date="2019-02" db="EMBL/GenBank/DDBJ databases">
        <title>Sequencing the genomes of 1000 actinobacteria strains.</title>
        <authorList>
            <person name="Klenk H.-P."/>
        </authorList>
    </citation>
    <scope>NUCLEOTIDE SEQUENCE [LARGE SCALE GENOMIC DNA]</scope>
    <source>
        <strain evidence="8 9">DSM 45162</strain>
    </source>
</reference>
<comment type="catalytic activity">
    <reaction evidence="1">
        <text>adenosine 3',5'-bisphosphate + H2O = AMP + phosphate</text>
        <dbReference type="Rhea" id="RHEA:10040"/>
        <dbReference type="ChEBI" id="CHEBI:15377"/>
        <dbReference type="ChEBI" id="CHEBI:43474"/>
        <dbReference type="ChEBI" id="CHEBI:58343"/>
        <dbReference type="ChEBI" id="CHEBI:456215"/>
        <dbReference type="EC" id="3.1.3.7"/>
    </reaction>
</comment>
<feature type="binding site" evidence="6">
    <location>
        <position position="144"/>
    </location>
    <ligand>
        <name>Mg(2+)</name>
        <dbReference type="ChEBI" id="CHEBI:18420"/>
        <label>1</label>
        <note>catalytic</note>
    </ligand>
</feature>
<dbReference type="PROSITE" id="PS00629">
    <property type="entry name" value="IMP_1"/>
    <property type="match status" value="1"/>
</dbReference>
<evidence type="ECO:0000256" key="4">
    <source>
        <dbReference type="ARBA" id="ARBA00041694"/>
    </source>
</evidence>
<feature type="compositionally biased region" description="Polar residues" evidence="7">
    <location>
        <begin position="24"/>
        <end position="36"/>
    </location>
</feature>
<accession>A0A4Q7ZJ83</accession>
<gene>
    <name evidence="8" type="ORF">EV385_2072</name>
</gene>
<dbReference type="SUPFAM" id="SSF56655">
    <property type="entry name" value="Carbohydrate phosphatase"/>
    <property type="match status" value="1"/>
</dbReference>
<dbReference type="EMBL" id="SHKY01000001">
    <property type="protein sequence ID" value="RZU50305.1"/>
    <property type="molecule type" value="Genomic_DNA"/>
</dbReference>
<keyword evidence="9" id="KW-1185">Reference proteome</keyword>
<feature type="region of interest" description="Disordered" evidence="7">
    <location>
        <begin position="1"/>
        <end position="46"/>
    </location>
</feature>
<feature type="binding site" evidence="6">
    <location>
        <position position="141"/>
    </location>
    <ligand>
        <name>Mg(2+)</name>
        <dbReference type="ChEBI" id="CHEBI:18420"/>
        <label>1</label>
        <note>catalytic</note>
    </ligand>
</feature>
<dbReference type="Proteomes" id="UP000292564">
    <property type="component" value="Unassembled WGS sequence"/>
</dbReference>
<comment type="caution">
    <text evidence="8">The sequence shown here is derived from an EMBL/GenBank/DDBJ whole genome shotgun (WGS) entry which is preliminary data.</text>
</comment>
<feature type="binding site" evidence="6">
    <location>
        <position position="264"/>
    </location>
    <ligand>
        <name>Mg(2+)</name>
        <dbReference type="ChEBI" id="CHEBI:18420"/>
        <label>1</label>
        <note>catalytic</note>
    </ligand>
</feature>
<dbReference type="InterPro" id="IPR020583">
    <property type="entry name" value="Inositol_monoP_metal-BS"/>
</dbReference>
<protein>
    <recommendedName>
        <fullName evidence="4">3'(2'),5-bisphosphonucleoside 3'(2')-phosphohydrolase</fullName>
    </recommendedName>
    <alternativeName>
        <fullName evidence="5">DPNPase</fullName>
    </alternativeName>
</protein>
<organism evidence="8 9">
    <name type="scientific">Krasilnikovia cinnamomea</name>
    <dbReference type="NCBI Taxonomy" id="349313"/>
    <lineage>
        <taxon>Bacteria</taxon>
        <taxon>Bacillati</taxon>
        <taxon>Actinomycetota</taxon>
        <taxon>Actinomycetes</taxon>
        <taxon>Micromonosporales</taxon>
        <taxon>Micromonosporaceae</taxon>
        <taxon>Krasilnikovia</taxon>
    </lineage>
</organism>
<dbReference type="Pfam" id="PF00459">
    <property type="entry name" value="Inositol_P"/>
    <property type="match status" value="1"/>
</dbReference>
<keyword evidence="3 6" id="KW-0460">Magnesium</keyword>
<evidence type="ECO:0000313" key="9">
    <source>
        <dbReference type="Proteomes" id="UP000292564"/>
    </source>
</evidence>
<dbReference type="InterPro" id="IPR000760">
    <property type="entry name" value="Inositol_monophosphatase-like"/>
</dbReference>
<dbReference type="InterPro" id="IPR050725">
    <property type="entry name" value="CysQ/Inositol_MonoPase"/>
</dbReference>
<evidence type="ECO:0000313" key="8">
    <source>
        <dbReference type="EMBL" id="RZU50305.1"/>
    </source>
</evidence>
<dbReference type="PANTHER" id="PTHR43028:SF5">
    <property type="entry name" value="3'(2'),5'-BISPHOSPHATE NUCLEOTIDASE 1"/>
    <property type="match status" value="1"/>
</dbReference>
<evidence type="ECO:0000256" key="6">
    <source>
        <dbReference type="PIRSR" id="PIRSR600760-2"/>
    </source>
</evidence>
<evidence type="ECO:0000256" key="2">
    <source>
        <dbReference type="ARBA" id="ARBA00022723"/>
    </source>
</evidence>
<proteinExistence type="predicted"/>
<dbReference type="GO" id="GO:0046872">
    <property type="term" value="F:metal ion binding"/>
    <property type="evidence" value="ECO:0007669"/>
    <property type="project" value="UniProtKB-KW"/>
</dbReference>
<dbReference type="AlphaFoldDB" id="A0A4Q7ZJ83"/>
<feature type="binding site" evidence="6">
    <location>
        <position position="143"/>
    </location>
    <ligand>
        <name>Mg(2+)</name>
        <dbReference type="ChEBI" id="CHEBI:18420"/>
        <label>1</label>
        <note>catalytic</note>
    </ligand>
</feature>
<evidence type="ECO:0000256" key="3">
    <source>
        <dbReference type="ARBA" id="ARBA00022842"/>
    </source>
</evidence>
<comment type="cofactor">
    <cofactor evidence="6">
        <name>Mg(2+)</name>
        <dbReference type="ChEBI" id="CHEBI:18420"/>
    </cofactor>
</comment>
<dbReference type="PANTHER" id="PTHR43028">
    <property type="entry name" value="3'(2'),5'-BISPHOSPHATE NUCLEOTIDASE 1"/>
    <property type="match status" value="1"/>
</dbReference>
<sequence length="319" mass="33896">MGRPVRREAADRAVGWRSEDVGDRTSTSARTDQSRIAGQRDGGDVGTPPVIDAAFARWLADRAGQALLAVREELGYADPKALKAAGDRAAHDLLRTELARWRPADAVLSEEDEHARVAWQDGEHAVLRPERLGASRVWIVDPLDGTREFSEQGRADWAVHVALWTADSSSPFRLAAGAVAMPAQHRTVATDSPPAYPPMPLSAATGGAIRIAASRTRPPAFVTALAEDIGAELVPMGSAGVKIAAVISGDADAYVHAGGQYEWDSAAPVAVASATGLHASRIDGSELKYNQADPKLPDLVVCRKDLAPRLLAALQRHLP</sequence>